<dbReference type="Pfam" id="PF01061">
    <property type="entry name" value="ABC2_membrane"/>
    <property type="match status" value="1"/>
</dbReference>
<evidence type="ECO:0000256" key="9">
    <source>
        <dbReference type="RuleBase" id="RU361157"/>
    </source>
</evidence>
<dbReference type="InterPro" id="IPR013525">
    <property type="entry name" value="ABC2_TM"/>
</dbReference>
<feature type="transmembrane region" description="Helical" evidence="9">
    <location>
        <begin position="200"/>
        <end position="219"/>
    </location>
</feature>
<evidence type="ECO:0000256" key="8">
    <source>
        <dbReference type="ARBA" id="ARBA00023136"/>
    </source>
</evidence>
<comment type="similarity">
    <text evidence="2 9">Belongs to the ABC-2 integral membrane protein family.</text>
</comment>
<evidence type="ECO:0000313" key="11">
    <source>
        <dbReference type="EMBL" id="ERJ93616.1"/>
    </source>
</evidence>
<dbReference type="Proteomes" id="UP000016649">
    <property type="component" value="Unassembled WGS sequence"/>
</dbReference>
<dbReference type="PANTHER" id="PTHR30413:SF8">
    <property type="entry name" value="TRANSPORT PERMEASE PROTEIN"/>
    <property type="match status" value="1"/>
</dbReference>
<keyword evidence="4 9" id="KW-1003">Cell membrane</keyword>
<evidence type="ECO:0000256" key="7">
    <source>
        <dbReference type="ARBA" id="ARBA00022989"/>
    </source>
</evidence>
<keyword evidence="5" id="KW-0997">Cell inner membrane</keyword>
<dbReference type="PROSITE" id="PS51012">
    <property type="entry name" value="ABC_TM2"/>
    <property type="match status" value="1"/>
</dbReference>
<dbReference type="EMBL" id="AWVH01000023">
    <property type="protein sequence ID" value="ERJ93616.1"/>
    <property type="molecule type" value="Genomic_DNA"/>
</dbReference>
<evidence type="ECO:0000256" key="4">
    <source>
        <dbReference type="ARBA" id="ARBA00022475"/>
    </source>
</evidence>
<feature type="transmembrane region" description="Helical" evidence="9">
    <location>
        <begin position="165"/>
        <end position="188"/>
    </location>
</feature>
<keyword evidence="6 9" id="KW-0812">Transmembrane</keyword>
<gene>
    <name evidence="11" type="ORF">HMPREF9193_00705</name>
</gene>
<evidence type="ECO:0000256" key="6">
    <source>
        <dbReference type="ARBA" id="ARBA00022692"/>
    </source>
</evidence>
<comment type="caution">
    <text evidence="11">The sequence shown here is derived from an EMBL/GenBank/DDBJ whole genome shotgun (WGS) entry which is preliminary data.</text>
</comment>
<feature type="transmembrane region" description="Helical" evidence="9">
    <location>
        <begin position="128"/>
        <end position="153"/>
    </location>
</feature>
<name>A0ABN0NZY3_TRELE</name>
<comment type="subcellular location">
    <subcellularLocation>
        <location evidence="1">Cell inner membrane</location>
        <topology evidence="1">Multi-pass membrane protein</topology>
    </subcellularLocation>
    <subcellularLocation>
        <location evidence="9">Cell membrane</location>
        <topology evidence="9">Multi-pass membrane protein</topology>
    </subcellularLocation>
</comment>
<dbReference type="InterPro" id="IPR047817">
    <property type="entry name" value="ABC2_TM_bact-type"/>
</dbReference>
<dbReference type="RefSeq" id="WP_021686929.1">
    <property type="nucleotide sequence ID" value="NZ_KI260564.1"/>
</dbReference>
<evidence type="ECO:0000256" key="1">
    <source>
        <dbReference type="ARBA" id="ARBA00004429"/>
    </source>
</evidence>
<keyword evidence="3 9" id="KW-0813">Transport</keyword>
<keyword evidence="7 9" id="KW-1133">Transmembrane helix</keyword>
<dbReference type="PANTHER" id="PTHR30413">
    <property type="entry name" value="INNER MEMBRANE TRANSPORT PERMEASE"/>
    <property type="match status" value="1"/>
</dbReference>
<keyword evidence="12" id="KW-1185">Reference proteome</keyword>
<proteinExistence type="inferred from homology"/>
<feature type="transmembrane region" description="Helical" evidence="9">
    <location>
        <begin position="56"/>
        <end position="76"/>
    </location>
</feature>
<accession>A0ABN0NZY3</accession>
<protein>
    <recommendedName>
        <fullName evidence="9">Transport permease protein</fullName>
    </recommendedName>
</protein>
<evidence type="ECO:0000256" key="3">
    <source>
        <dbReference type="ARBA" id="ARBA00022448"/>
    </source>
</evidence>
<feature type="transmembrane region" description="Helical" evidence="9">
    <location>
        <begin position="252"/>
        <end position="275"/>
    </location>
</feature>
<feature type="transmembrane region" description="Helical" evidence="9">
    <location>
        <begin position="88"/>
        <end position="108"/>
    </location>
</feature>
<evidence type="ECO:0000256" key="5">
    <source>
        <dbReference type="ARBA" id="ARBA00022519"/>
    </source>
</evidence>
<sequence>MQNSAAPHDHWDMILEPKNRLLDLKIRELIRYRDLVFMFIKRDFVTAYKQTILGPLWYIVQPLVTTVMYTFVFGNLAQIGTDGVPYLLFYFAGTMLWTYFTACLNSAAACFSNNSGIFGKVYFPRLTVPISTTVGHMIKLGIQFATLMIFYVYYLVIKAPVQPSWWIAALPLLVIWVGAMGTGFGMIISALTTKYRDLNQLLGFGLSLAMYATPIVYPLSEAPQKFWWVFYVNPMSAPIELFRIWFYGAGNIPVSMIIISIAETLAFMFFGLVLFNRNERTFVDVI</sequence>
<keyword evidence="8 9" id="KW-0472">Membrane</keyword>
<evidence type="ECO:0000259" key="10">
    <source>
        <dbReference type="PROSITE" id="PS51012"/>
    </source>
</evidence>
<feature type="domain" description="ABC transmembrane type-2" evidence="10">
    <location>
        <begin position="53"/>
        <end position="278"/>
    </location>
</feature>
<evidence type="ECO:0000256" key="2">
    <source>
        <dbReference type="ARBA" id="ARBA00007783"/>
    </source>
</evidence>
<reference evidence="11 12" key="1">
    <citation type="submission" date="2013-08" db="EMBL/GenBank/DDBJ databases">
        <authorList>
            <person name="Weinstock G."/>
            <person name="Sodergren E."/>
            <person name="Wylie T."/>
            <person name="Fulton L."/>
            <person name="Fulton R."/>
            <person name="Fronick C."/>
            <person name="O'Laughlin M."/>
            <person name="Godfrey J."/>
            <person name="Miner T."/>
            <person name="Herter B."/>
            <person name="Appelbaum E."/>
            <person name="Cordes M."/>
            <person name="Lek S."/>
            <person name="Wollam A."/>
            <person name="Pepin K.H."/>
            <person name="Palsikar V.B."/>
            <person name="Mitreva M."/>
            <person name="Wilson R.K."/>
        </authorList>
    </citation>
    <scope>NUCLEOTIDE SEQUENCE [LARGE SCALE GENOMIC DNA]</scope>
    <source>
        <strain evidence="11 12">ATCC 700332</strain>
    </source>
</reference>
<evidence type="ECO:0000313" key="12">
    <source>
        <dbReference type="Proteomes" id="UP000016649"/>
    </source>
</evidence>
<organism evidence="11 12">
    <name type="scientific">Treponema lecithinolyticum ATCC 700332</name>
    <dbReference type="NCBI Taxonomy" id="1321815"/>
    <lineage>
        <taxon>Bacteria</taxon>
        <taxon>Pseudomonadati</taxon>
        <taxon>Spirochaetota</taxon>
        <taxon>Spirochaetia</taxon>
        <taxon>Spirochaetales</taxon>
        <taxon>Treponemataceae</taxon>
        <taxon>Treponema</taxon>
    </lineage>
</organism>